<gene>
    <name evidence="2" type="ORF">SAMN05216325_1222</name>
</gene>
<evidence type="ECO:0000313" key="3">
    <source>
        <dbReference type="Proteomes" id="UP000199459"/>
    </source>
</evidence>
<sequence length="433" mass="47358">MKTKTLLLCIVLFTWLTAAQAATARDLIVALSPYHAPDDARRHSVALLKQLTELNQGSRVTLIDGYNLSIIGEFNIPDNSAYNNPKARLGVNREAVAALKRFADRSVTPGSAGHPSVPGAVRLPQLLRYVANNFNHSGRLDVIVLGSPFYDDPREAAFSMANGRFPSDGHLFASQGKTPFGAAGQSGLLKNAVVHMGYGSDRIMQGERHGYFVKRFWALYVEALGGKLGGFVADVPTLFRGVKGNAPPPAHDFKPVRSGKLEMIILSPVENRQSIFDRPVSETALPQAQVVRAERVQIGISWQCALCDLDVYARPLPDAPVLYFGRTVTAHGRYWKDYRNSPQPTNGYETIGFDVPLDLRTLVIAINFYEGEAAQGLSGEIRVSVNEHTYAAPFHIAATRGNRGQDILAFFETGKTFGDHSVLIDPLTIVMAK</sequence>
<organism evidence="2 3">
    <name type="scientific">Nitrosomonas marina</name>
    <dbReference type="NCBI Taxonomy" id="917"/>
    <lineage>
        <taxon>Bacteria</taxon>
        <taxon>Pseudomonadati</taxon>
        <taxon>Pseudomonadota</taxon>
        <taxon>Betaproteobacteria</taxon>
        <taxon>Nitrosomonadales</taxon>
        <taxon>Nitrosomonadaceae</taxon>
        <taxon>Nitrosomonas</taxon>
    </lineage>
</organism>
<dbReference type="RefSeq" id="WP_143056951.1">
    <property type="nucleotide sequence ID" value="NZ_FOCP01000022.1"/>
</dbReference>
<feature type="signal peptide" evidence="1">
    <location>
        <begin position="1"/>
        <end position="24"/>
    </location>
</feature>
<reference evidence="2 3" key="1">
    <citation type="submission" date="2016-10" db="EMBL/GenBank/DDBJ databases">
        <authorList>
            <person name="de Groot N.N."/>
        </authorList>
    </citation>
    <scope>NUCLEOTIDE SEQUENCE [LARGE SCALE GENOMIC DNA]</scope>
    <source>
        <strain evidence="2 3">Nm22</strain>
    </source>
</reference>
<dbReference type="OrthoDB" id="8478632at2"/>
<dbReference type="Proteomes" id="UP000199459">
    <property type="component" value="Unassembled WGS sequence"/>
</dbReference>
<evidence type="ECO:0000313" key="2">
    <source>
        <dbReference type="EMBL" id="SEN51824.1"/>
    </source>
</evidence>
<dbReference type="AlphaFoldDB" id="A0A1H8H763"/>
<feature type="chain" id="PRO_5011491610" evidence="1">
    <location>
        <begin position="25"/>
        <end position="433"/>
    </location>
</feature>
<evidence type="ECO:0000256" key="1">
    <source>
        <dbReference type="SAM" id="SignalP"/>
    </source>
</evidence>
<proteinExistence type="predicted"/>
<dbReference type="EMBL" id="FOCP01000022">
    <property type="protein sequence ID" value="SEN51824.1"/>
    <property type="molecule type" value="Genomic_DNA"/>
</dbReference>
<accession>A0A1H8H763</accession>
<keyword evidence="1" id="KW-0732">Signal</keyword>
<name>A0A1H8H763_9PROT</name>
<protein>
    <submittedName>
        <fullName evidence="2">Uncharacterized protein</fullName>
    </submittedName>
</protein>